<gene>
    <name evidence="8" type="ORF">SAMN02745724_00285</name>
</gene>
<dbReference type="InterPro" id="IPR013249">
    <property type="entry name" value="RNA_pol_sigma70_r4_t2"/>
</dbReference>
<keyword evidence="2" id="KW-0805">Transcription regulation</keyword>
<dbReference type="AlphaFoldDB" id="A0A1I1EFB7"/>
<feature type="domain" description="RNA polymerase sigma-70 region 2" evidence="6">
    <location>
        <begin position="35"/>
        <end position="100"/>
    </location>
</feature>
<dbReference type="Gene3D" id="1.10.1740.10">
    <property type="match status" value="1"/>
</dbReference>
<name>A0A1I1EFB7_9GAMM</name>
<dbReference type="InterPro" id="IPR039425">
    <property type="entry name" value="RNA_pol_sigma-70-like"/>
</dbReference>
<keyword evidence="3" id="KW-0731">Sigma factor</keyword>
<keyword evidence="5" id="KW-0804">Transcription</keyword>
<dbReference type="InterPro" id="IPR014284">
    <property type="entry name" value="RNA_pol_sigma-70_dom"/>
</dbReference>
<dbReference type="Pfam" id="PF08281">
    <property type="entry name" value="Sigma70_r4_2"/>
    <property type="match status" value="1"/>
</dbReference>
<evidence type="ECO:0000256" key="2">
    <source>
        <dbReference type="ARBA" id="ARBA00023015"/>
    </source>
</evidence>
<dbReference type="InterPro" id="IPR007627">
    <property type="entry name" value="RNA_pol_sigma70_r2"/>
</dbReference>
<organism evidence="8 9">
    <name type="scientific">Pseudoalteromonas denitrificans DSM 6059</name>
    <dbReference type="NCBI Taxonomy" id="1123010"/>
    <lineage>
        <taxon>Bacteria</taxon>
        <taxon>Pseudomonadati</taxon>
        <taxon>Pseudomonadota</taxon>
        <taxon>Gammaproteobacteria</taxon>
        <taxon>Alteromonadales</taxon>
        <taxon>Pseudoalteromonadaceae</taxon>
        <taxon>Pseudoalteromonas</taxon>
    </lineage>
</organism>
<comment type="similarity">
    <text evidence="1">Belongs to the sigma-70 factor family. ECF subfamily.</text>
</comment>
<proteinExistence type="inferred from homology"/>
<dbReference type="InterPro" id="IPR013324">
    <property type="entry name" value="RNA_pol_sigma_r3/r4-like"/>
</dbReference>
<dbReference type="STRING" id="1123010.SAMN02745724_00285"/>
<keyword evidence="4" id="KW-0238">DNA-binding</keyword>
<dbReference type="Pfam" id="PF04542">
    <property type="entry name" value="Sigma70_r2"/>
    <property type="match status" value="1"/>
</dbReference>
<dbReference type="PANTHER" id="PTHR43133">
    <property type="entry name" value="RNA POLYMERASE ECF-TYPE SIGMA FACTO"/>
    <property type="match status" value="1"/>
</dbReference>
<dbReference type="GO" id="GO:0006352">
    <property type="term" value="P:DNA-templated transcription initiation"/>
    <property type="evidence" value="ECO:0007669"/>
    <property type="project" value="InterPro"/>
</dbReference>
<dbReference type="NCBIfam" id="TIGR02937">
    <property type="entry name" value="sigma70-ECF"/>
    <property type="match status" value="1"/>
</dbReference>
<evidence type="ECO:0000313" key="8">
    <source>
        <dbReference type="EMBL" id="SFB83680.1"/>
    </source>
</evidence>
<sequence length="184" mass="21769">MILSLKKWLNPEIDAETLMSRYAKSGNNDLLKRLIELHADDLYHYLISQSDIELAKDISQKTWLKVIDKREYYQSSGTFKAWLFTVARNALFDEMRKLQRFKLIVDQNIEPELIAIKPLEHNEDMNIKFRQILEQLPFVQREAFVLQQEGFSIAQIADITQQKIETIKTRLRYAKLQFKQHIGA</sequence>
<dbReference type="Proteomes" id="UP000198862">
    <property type="component" value="Unassembled WGS sequence"/>
</dbReference>
<dbReference type="InterPro" id="IPR036388">
    <property type="entry name" value="WH-like_DNA-bd_sf"/>
</dbReference>
<dbReference type="GO" id="GO:0003677">
    <property type="term" value="F:DNA binding"/>
    <property type="evidence" value="ECO:0007669"/>
    <property type="project" value="UniProtKB-KW"/>
</dbReference>
<dbReference type="Gene3D" id="1.10.10.10">
    <property type="entry name" value="Winged helix-like DNA-binding domain superfamily/Winged helix DNA-binding domain"/>
    <property type="match status" value="1"/>
</dbReference>
<keyword evidence="9" id="KW-1185">Reference proteome</keyword>
<evidence type="ECO:0000259" key="7">
    <source>
        <dbReference type="Pfam" id="PF08281"/>
    </source>
</evidence>
<evidence type="ECO:0000313" key="9">
    <source>
        <dbReference type="Proteomes" id="UP000198862"/>
    </source>
</evidence>
<evidence type="ECO:0000259" key="6">
    <source>
        <dbReference type="Pfam" id="PF04542"/>
    </source>
</evidence>
<evidence type="ECO:0000256" key="4">
    <source>
        <dbReference type="ARBA" id="ARBA00023125"/>
    </source>
</evidence>
<dbReference type="GO" id="GO:0016987">
    <property type="term" value="F:sigma factor activity"/>
    <property type="evidence" value="ECO:0007669"/>
    <property type="project" value="UniProtKB-KW"/>
</dbReference>
<dbReference type="SUPFAM" id="SSF88659">
    <property type="entry name" value="Sigma3 and sigma4 domains of RNA polymerase sigma factors"/>
    <property type="match status" value="1"/>
</dbReference>
<dbReference type="SUPFAM" id="SSF88946">
    <property type="entry name" value="Sigma2 domain of RNA polymerase sigma factors"/>
    <property type="match status" value="1"/>
</dbReference>
<evidence type="ECO:0000256" key="5">
    <source>
        <dbReference type="ARBA" id="ARBA00023163"/>
    </source>
</evidence>
<evidence type="ECO:0000256" key="1">
    <source>
        <dbReference type="ARBA" id="ARBA00010641"/>
    </source>
</evidence>
<evidence type="ECO:0000256" key="3">
    <source>
        <dbReference type="ARBA" id="ARBA00023082"/>
    </source>
</evidence>
<dbReference type="RefSeq" id="WP_177207912.1">
    <property type="nucleotide sequence ID" value="NZ_FOLO01000001.1"/>
</dbReference>
<reference evidence="8 9" key="1">
    <citation type="submission" date="2016-10" db="EMBL/GenBank/DDBJ databases">
        <authorList>
            <person name="de Groot N.N."/>
        </authorList>
    </citation>
    <scope>NUCLEOTIDE SEQUENCE [LARGE SCALE GENOMIC DNA]</scope>
    <source>
        <strain evidence="8 9">DSM 6059</strain>
    </source>
</reference>
<accession>A0A1I1EFB7</accession>
<dbReference type="EMBL" id="FOLO01000001">
    <property type="protein sequence ID" value="SFB83680.1"/>
    <property type="molecule type" value="Genomic_DNA"/>
</dbReference>
<dbReference type="InterPro" id="IPR013325">
    <property type="entry name" value="RNA_pol_sigma_r2"/>
</dbReference>
<protein>
    <submittedName>
        <fullName evidence="8">RNA polymerase sigma-70 factor, ECF subfamily</fullName>
    </submittedName>
</protein>
<dbReference type="PANTHER" id="PTHR43133:SF8">
    <property type="entry name" value="RNA POLYMERASE SIGMA FACTOR HI_1459-RELATED"/>
    <property type="match status" value="1"/>
</dbReference>
<feature type="domain" description="RNA polymerase sigma factor 70 region 4 type 2" evidence="7">
    <location>
        <begin position="129"/>
        <end position="175"/>
    </location>
</feature>